<evidence type="ECO:0000259" key="2">
    <source>
        <dbReference type="PROSITE" id="PS50887"/>
    </source>
</evidence>
<feature type="domain" description="GGDEF" evidence="2">
    <location>
        <begin position="324"/>
        <end position="463"/>
    </location>
</feature>
<dbReference type="Pfam" id="PF08447">
    <property type="entry name" value="PAS_3"/>
    <property type="match status" value="1"/>
</dbReference>
<dbReference type="InterPro" id="IPR000014">
    <property type="entry name" value="PAS"/>
</dbReference>
<dbReference type="SMART" id="SM00086">
    <property type="entry name" value="PAC"/>
    <property type="match status" value="2"/>
</dbReference>
<name>A0A6N8JMN2_9ACTN</name>
<dbReference type="SMART" id="SM00267">
    <property type="entry name" value="GGDEF"/>
    <property type="match status" value="1"/>
</dbReference>
<dbReference type="InterPro" id="IPR052155">
    <property type="entry name" value="Biofilm_reg_signaling"/>
</dbReference>
<dbReference type="InterPro" id="IPR029787">
    <property type="entry name" value="Nucleotide_cyclase"/>
</dbReference>
<dbReference type="OrthoDB" id="23692at2"/>
<dbReference type="InterPro" id="IPR000700">
    <property type="entry name" value="PAS-assoc_C"/>
</dbReference>
<dbReference type="InterPro" id="IPR043128">
    <property type="entry name" value="Rev_trsase/Diguanyl_cyclase"/>
</dbReference>
<dbReference type="Proteomes" id="UP000463388">
    <property type="component" value="Unassembled WGS sequence"/>
</dbReference>
<accession>A0A6N8JMN2</accession>
<protein>
    <submittedName>
        <fullName evidence="3">Diguanylate cyclase</fullName>
    </submittedName>
</protein>
<dbReference type="InterPro" id="IPR001610">
    <property type="entry name" value="PAC"/>
</dbReference>
<dbReference type="PANTHER" id="PTHR44757">
    <property type="entry name" value="DIGUANYLATE CYCLASE DGCP"/>
    <property type="match status" value="1"/>
</dbReference>
<evidence type="ECO:0000313" key="3">
    <source>
        <dbReference type="EMBL" id="MVX60086.1"/>
    </source>
</evidence>
<proteinExistence type="predicted"/>
<dbReference type="PANTHER" id="PTHR44757:SF2">
    <property type="entry name" value="BIOFILM ARCHITECTURE MAINTENANCE PROTEIN MBAA"/>
    <property type="match status" value="1"/>
</dbReference>
<feature type="domain" description="PAC" evidence="1">
    <location>
        <begin position="243"/>
        <end position="295"/>
    </location>
</feature>
<keyword evidence="4" id="KW-1185">Reference proteome</keyword>
<dbReference type="InterPro" id="IPR013655">
    <property type="entry name" value="PAS_fold_3"/>
</dbReference>
<dbReference type="Pfam" id="PF00990">
    <property type="entry name" value="GGDEF"/>
    <property type="match status" value="1"/>
</dbReference>
<dbReference type="NCBIfam" id="TIGR00254">
    <property type="entry name" value="GGDEF"/>
    <property type="match status" value="1"/>
</dbReference>
<dbReference type="SUPFAM" id="SSF55785">
    <property type="entry name" value="PYP-like sensor domain (PAS domain)"/>
    <property type="match status" value="2"/>
</dbReference>
<dbReference type="CDD" id="cd01949">
    <property type="entry name" value="GGDEF"/>
    <property type="match status" value="1"/>
</dbReference>
<evidence type="ECO:0000259" key="1">
    <source>
        <dbReference type="PROSITE" id="PS50113"/>
    </source>
</evidence>
<dbReference type="CDD" id="cd00130">
    <property type="entry name" value="PAS"/>
    <property type="match status" value="1"/>
</dbReference>
<dbReference type="PROSITE" id="PS50113">
    <property type="entry name" value="PAC"/>
    <property type="match status" value="2"/>
</dbReference>
<gene>
    <name evidence="3" type="ORF">GKZ27_01170</name>
</gene>
<sequence>MDVFRRLFHAGESAGDAVGATEAAVGVKADAECAENAAISQEFLDRFPGGMFRYAADDSDEIEYANAGLLHLFGCDDRDQFVALTGGTFAGMVHPADRDRVLGEIREQTTDSADDHVRYRIQRADGAVRWVEDWGHLVEDGAGKRWFYVTVMDITDQVRDEEQLRRANERLEILTALSSDVLFDIECASGDAHVYGDFEGRFGRAPEQGDFVVHRRCQKPCTLAITSHDLSPLMEQIGENSLVDFETATLGPDGEPVWYRYQSVVLYDDEGAPLRHVGRLLDTNEAAQRESQFRRKAERDSLTGLYNRAAALDRIETALRAEMRPCTLIVVDVDDFKLVNDTYGHLEGDVVLKELAAFLTQVMRKEDIVARIGGDEFLIFAPGLVAGPATDRVLEHLARGPFAAQRATDGAGRRGSHAAPSISIGAACCVTPPMPFEELFAVADSSLYQAKEAGKARYHLTVIG</sequence>
<dbReference type="AlphaFoldDB" id="A0A6N8JMN2"/>
<dbReference type="NCBIfam" id="TIGR00229">
    <property type="entry name" value="sensory_box"/>
    <property type="match status" value="1"/>
</dbReference>
<evidence type="ECO:0000313" key="4">
    <source>
        <dbReference type="Proteomes" id="UP000463388"/>
    </source>
</evidence>
<dbReference type="InterPro" id="IPR000160">
    <property type="entry name" value="GGDEF_dom"/>
</dbReference>
<dbReference type="EMBL" id="WSRR01000002">
    <property type="protein sequence ID" value="MVX60086.1"/>
    <property type="molecule type" value="Genomic_DNA"/>
</dbReference>
<dbReference type="InterPro" id="IPR035965">
    <property type="entry name" value="PAS-like_dom_sf"/>
</dbReference>
<dbReference type="SUPFAM" id="SSF55073">
    <property type="entry name" value="Nucleotide cyclase"/>
    <property type="match status" value="1"/>
</dbReference>
<dbReference type="RefSeq" id="WP_160344421.1">
    <property type="nucleotide sequence ID" value="NZ_WSRR01000002.1"/>
</dbReference>
<dbReference type="Pfam" id="PF13426">
    <property type="entry name" value="PAS_9"/>
    <property type="match status" value="1"/>
</dbReference>
<reference evidence="3 4" key="1">
    <citation type="submission" date="2019-12" db="EMBL/GenBank/DDBJ databases">
        <title>Microbes associate with the intestines of laboratory mice.</title>
        <authorList>
            <person name="Navarre W."/>
            <person name="Wong E."/>
        </authorList>
    </citation>
    <scope>NUCLEOTIDE SEQUENCE [LARGE SCALE GENOMIC DNA]</scope>
    <source>
        <strain evidence="3 4">NM66_B29</strain>
    </source>
</reference>
<dbReference type="Gene3D" id="3.30.450.20">
    <property type="entry name" value="PAS domain"/>
    <property type="match status" value="2"/>
</dbReference>
<dbReference type="PROSITE" id="PS50887">
    <property type="entry name" value="GGDEF"/>
    <property type="match status" value="1"/>
</dbReference>
<comment type="caution">
    <text evidence="3">The sequence shown here is derived from an EMBL/GenBank/DDBJ whole genome shotgun (WGS) entry which is preliminary data.</text>
</comment>
<organism evidence="3 4">
    <name type="scientific">Adlercreutzia mucosicola</name>
    <dbReference type="NCBI Taxonomy" id="580026"/>
    <lineage>
        <taxon>Bacteria</taxon>
        <taxon>Bacillati</taxon>
        <taxon>Actinomycetota</taxon>
        <taxon>Coriobacteriia</taxon>
        <taxon>Eggerthellales</taxon>
        <taxon>Eggerthellaceae</taxon>
        <taxon>Adlercreutzia</taxon>
    </lineage>
</organism>
<dbReference type="Gene3D" id="3.30.70.270">
    <property type="match status" value="1"/>
</dbReference>
<feature type="domain" description="PAC" evidence="1">
    <location>
        <begin position="115"/>
        <end position="166"/>
    </location>
</feature>